<dbReference type="Gene3D" id="3.90.1480.10">
    <property type="entry name" value="Alpha-2,3-sialyltransferase"/>
    <property type="match status" value="1"/>
</dbReference>
<protein>
    <submittedName>
        <fullName evidence="1">Alpha-2,3-sialyltransferase (CST-I)</fullName>
    </submittedName>
</protein>
<organism evidence="1 2">
    <name type="scientific">Roseovarius halotolerans</name>
    <dbReference type="NCBI Taxonomy" id="505353"/>
    <lineage>
        <taxon>Bacteria</taxon>
        <taxon>Pseudomonadati</taxon>
        <taxon>Pseudomonadota</taxon>
        <taxon>Alphaproteobacteria</taxon>
        <taxon>Rhodobacterales</taxon>
        <taxon>Roseobacteraceae</taxon>
        <taxon>Roseovarius</taxon>
    </lineage>
</organism>
<dbReference type="Pfam" id="PF06002">
    <property type="entry name" value="CST-I"/>
    <property type="match status" value="1"/>
</dbReference>
<dbReference type="EMBL" id="FWFU01000002">
    <property type="protein sequence ID" value="SLN40491.1"/>
    <property type="molecule type" value="Genomic_DNA"/>
</dbReference>
<keyword evidence="2" id="KW-1185">Reference proteome</keyword>
<evidence type="ECO:0000313" key="2">
    <source>
        <dbReference type="Proteomes" id="UP000193207"/>
    </source>
</evidence>
<dbReference type="SUPFAM" id="SSF102414">
    <property type="entry name" value="Alpha-2,3/8-sialyltransferase CstII"/>
    <property type="match status" value="1"/>
</dbReference>
<accession>A0A1X6Z6T3</accession>
<dbReference type="GO" id="GO:0016757">
    <property type="term" value="F:glycosyltransferase activity"/>
    <property type="evidence" value="ECO:0007669"/>
    <property type="project" value="UniProtKB-KW"/>
</dbReference>
<dbReference type="OrthoDB" id="7874431at2"/>
<dbReference type="RefSeq" id="WP_085817728.1">
    <property type="nucleotide sequence ID" value="NZ_FWFU01000002.1"/>
</dbReference>
<reference evidence="1 2" key="1">
    <citation type="submission" date="2017-03" db="EMBL/GenBank/DDBJ databases">
        <authorList>
            <person name="Afonso C.L."/>
            <person name="Miller P.J."/>
            <person name="Scott M.A."/>
            <person name="Spackman E."/>
            <person name="Goraichik I."/>
            <person name="Dimitrov K.M."/>
            <person name="Suarez D.L."/>
            <person name="Swayne D.E."/>
        </authorList>
    </citation>
    <scope>NUCLEOTIDE SEQUENCE [LARGE SCALE GENOMIC DNA]</scope>
    <source>
        <strain evidence="1 2">CECT 8110</strain>
    </source>
</reference>
<keyword evidence="1" id="KW-0328">Glycosyltransferase</keyword>
<dbReference type="Proteomes" id="UP000193207">
    <property type="component" value="Unassembled WGS sequence"/>
</dbReference>
<dbReference type="AlphaFoldDB" id="A0A1X6Z6T3"/>
<keyword evidence="1" id="KW-0808">Transferase</keyword>
<name>A0A1X6Z6T3_9RHOB</name>
<proteinExistence type="predicted"/>
<dbReference type="InterPro" id="IPR009251">
    <property type="entry name" value="A-2_3-sialyltransferase"/>
</dbReference>
<gene>
    <name evidence="1" type="ORF">ROH8110_02165</name>
</gene>
<dbReference type="InterPro" id="IPR036715">
    <property type="entry name" value="A-2_3-sialylTrfase_sf"/>
</dbReference>
<sequence length="268" mass="30472">MKGRIAVVGGNGPSLARIASGRVLSGDMVFRTNNFFFEPQYFLGRRVDMAVMAGDPRVAPFMFETLWRCRKDYELAAWTSHNPAVIRAGRRRFKSLFRPMNYRDAHIERAVRSLMARYDRKPMTGTYAVLMAHGMGVNRIVLAGFDMYGGGQRYIYRPGPQCRALMGQDLGHRGTDERLHAPDLDRAILEALMQRGDVSLWRASNQTMLDDLLPLAPQRDGAVCAATPRKAPTDWALRSGFYDIRMLRALRHLRGWAGYLDKMRGRQC</sequence>
<evidence type="ECO:0000313" key="1">
    <source>
        <dbReference type="EMBL" id="SLN40491.1"/>
    </source>
</evidence>